<sequence>MLEGSGALSYEPQPATGRDGFPETLLERDRSGRHSGTFHSKGNIWYWFNCEHERSEERPSARSPQRDPHTQARSQLPRCVYRDVLSVKRAITDPFYCGGTCKNDCKAQMNAQHKAVARIGLAPDWPWKELPDSKDMSEGSSLTYRSWRVENNLPVPETPVADPTAPTAQ</sequence>
<evidence type="ECO:0000313" key="2">
    <source>
        <dbReference type="EMBL" id="RBA18458.1"/>
    </source>
</evidence>
<name>A0A365ND30_GIBIN</name>
<protein>
    <submittedName>
        <fullName evidence="2">Uncharacterized protein</fullName>
    </submittedName>
</protein>
<accession>A0A365ND30</accession>
<organism evidence="2 3">
    <name type="scientific">Gibberella intermedia</name>
    <name type="common">Bulb rot disease fungus</name>
    <name type="synonym">Fusarium proliferatum</name>
    <dbReference type="NCBI Taxonomy" id="948311"/>
    <lineage>
        <taxon>Eukaryota</taxon>
        <taxon>Fungi</taxon>
        <taxon>Dikarya</taxon>
        <taxon>Ascomycota</taxon>
        <taxon>Pezizomycotina</taxon>
        <taxon>Sordariomycetes</taxon>
        <taxon>Hypocreomycetidae</taxon>
        <taxon>Hypocreales</taxon>
        <taxon>Nectriaceae</taxon>
        <taxon>Fusarium</taxon>
        <taxon>Fusarium fujikuroi species complex</taxon>
    </lineage>
</organism>
<gene>
    <name evidence="2" type="ORF">FPRO05_10753</name>
</gene>
<feature type="region of interest" description="Disordered" evidence="1">
    <location>
        <begin position="1"/>
        <end position="40"/>
    </location>
</feature>
<dbReference type="EMBL" id="PKMI01000014">
    <property type="protein sequence ID" value="RBA18458.1"/>
    <property type="molecule type" value="Genomic_DNA"/>
</dbReference>
<dbReference type="Proteomes" id="UP000251714">
    <property type="component" value="Unassembled WGS sequence"/>
</dbReference>
<comment type="caution">
    <text evidence="2">The sequence shown here is derived from an EMBL/GenBank/DDBJ whole genome shotgun (WGS) entry which is preliminary data.</text>
</comment>
<reference evidence="2 3" key="1">
    <citation type="submission" date="2017-12" db="EMBL/GenBank/DDBJ databases">
        <title>Genome sequence of the mycotoxigenic crop pathogen Fusarium proliferatum, strain ITEM 2341 from Date Palm.</title>
        <authorList>
            <person name="Almiman B.F."/>
            <person name="Shittu T.A."/>
            <person name="Muthumeenakshi S."/>
            <person name="Baroncelli R."/>
            <person name="Sreenivasaprasada S."/>
        </authorList>
    </citation>
    <scope>NUCLEOTIDE SEQUENCE [LARGE SCALE GENOMIC DNA]</scope>
    <source>
        <strain evidence="2 3">ITEM 2341</strain>
    </source>
</reference>
<proteinExistence type="predicted"/>
<dbReference type="AlphaFoldDB" id="A0A365ND30"/>
<feature type="region of interest" description="Disordered" evidence="1">
    <location>
        <begin position="149"/>
        <end position="169"/>
    </location>
</feature>
<evidence type="ECO:0000256" key="1">
    <source>
        <dbReference type="SAM" id="MobiDB-lite"/>
    </source>
</evidence>
<evidence type="ECO:0000313" key="3">
    <source>
        <dbReference type="Proteomes" id="UP000251714"/>
    </source>
</evidence>